<evidence type="ECO:0000313" key="3">
    <source>
        <dbReference type="Proteomes" id="UP000256845"/>
    </source>
</evidence>
<evidence type="ECO:0000313" key="2">
    <source>
        <dbReference type="EMBL" id="RED51213.1"/>
    </source>
</evidence>
<proteinExistence type="predicted"/>
<dbReference type="RefSeq" id="WP_115936127.1">
    <property type="nucleotide sequence ID" value="NZ_QRDW01000003.1"/>
</dbReference>
<dbReference type="InterPro" id="IPR007332">
    <property type="entry name" value="DUF411"/>
</dbReference>
<dbReference type="OrthoDB" id="14727at2"/>
<gene>
    <name evidence="2" type="ORF">DFP90_10310</name>
</gene>
<dbReference type="Pfam" id="PF04214">
    <property type="entry name" value="DUF411"/>
    <property type="match status" value="1"/>
</dbReference>
<evidence type="ECO:0008006" key="4">
    <source>
        <dbReference type="Google" id="ProtNLM"/>
    </source>
</evidence>
<reference evidence="2 3" key="1">
    <citation type="submission" date="2018-07" db="EMBL/GenBank/DDBJ databases">
        <title>Genomic Encyclopedia of Type Strains, Phase III (KMG-III): the genomes of soil and plant-associated and newly described type strains.</title>
        <authorList>
            <person name="Whitman W."/>
        </authorList>
    </citation>
    <scope>NUCLEOTIDE SEQUENCE [LARGE SCALE GENOMIC DNA]</scope>
    <source>
        <strain evidence="2 3">CECT 8488</strain>
    </source>
</reference>
<keyword evidence="1" id="KW-0732">Signal</keyword>
<comment type="caution">
    <text evidence="2">The sequence shown here is derived from an EMBL/GenBank/DDBJ whole genome shotgun (WGS) entry which is preliminary data.</text>
</comment>
<keyword evidence="3" id="KW-1185">Reference proteome</keyword>
<dbReference type="Proteomes" id="UP000256845">
    <property type="component" value="Unassembled WGS sequence"/>
</dbReference>
<name>A0A3D9HNZ0_9PROT</name>
<feature type="chain" id="PRO_5017809285" description="Metal-binding protein" evidence="1">
    <location>
        <begin position="23"/>
        <end position="146"/>
    </location>
</feature>
<feature type="signal peptide" evidence="1">
    <location>
        <begin position="1"/>
        <end position="22"/>
    </location>
</feature>
<dbReference type="AlphaFoldDB" id="A0A3D9HNZ0"/>
<organism evidence="2 3">
    <name type="scientific">Aestuariispira insulae</name>
    <dbReference type="NCBI Taxonomy" id="1461337"/>
    <lineage>
        <taxon>Bacteria</taxon>
        <taxon>Pseudomonadati</taxon>
        <taxon>Pseudomonadota</taxon>
        <taxon>Alphaproteobacteria</taxon>
        <taxon>Rhodospirillales</taxon>
        <taxon>Kiloniellaceae</taxon>
        <taxon>Aestuariispira</taxon>
    </lineage>
</organism>
<sequence>MRKLTLSIALATGLGLSSFAHADEAGQQVDIFKHPQCGCCAAYADLMVAAGYQVTIHNSEEVPDLTELAGIPDDYQGCHLTNVAGYSFSGHVPLETVARVLAEKPPVKAFSLPGMPMGSPGMGGQKTEPFRVLGFKDGKVGVYALE</sequence>
<evidence type="ECO:0000256" key="1">
    <source>
        <dbReference type="SAM" id="SignalP"/>
    </source>
</evidence>
<dbReference type="EMBL" id="QRDW01000003">
    <property type="protein sequence ID" value="RED51213.1"/>
    <property type="molecule type" value="Genomic_DNA"/>
</dbReference>
<accession>A0A3D9HNZ0</accession>
<protein>
    <recommendedName>
        <fullName evidence="4">Metal-binding protein</fullName>
    </recommendedName>
</protein>